<dbReference type="AlphaFoldDB" id="A0A423X711"/>
<dbReference type="EMBL" id="LKEA01000002">
    <property type="protein sequence ID" value="ROW11546.1"/>
    <property type="molecule type" value="Genomic_DNA"/>
</dbReference>
<evidence type="ECO:0000313" key="4">
    <source>
        <dbReference type="EMBL" id="ROW11546.1"/>
    </source>
</evidence>
<dbReference type="PANTHER" id="PTHR33119:SF1">
    <property type="entry name" value="FE2OG DIOXYGENASE DOMAIN-CONTAINING PROTEIN"/>
    <property type="match status" value="1"/>
</dbReference>
<feature type="compositionally biased region" description="Acidic residues" evidence="1">
    <location>
        <begin position="321"/>
        <end position="331"/>
    </location>
</feature>
<protein>
    <submittedName>
        <fullName evidence="4">Uncharacterized protein</fullName>
    </submittedName>
</protein>
<dbReference type="STRING" id="356882.A0A423X711"/>
<accession>A0A423X711</accession>
<dbReference type="PANTHER" id="PTHR33119">
    <property type="entry name" value="IFI3P"/>
    <property type="match status" value="1"/>
</dbReference>
<evidence type="ECO:0000256" key="1">
    <source>
        <dbReference type="SAM" id="MobiDB-lite"/>
    </source>
</evidence>
<dbReference type="InterPro" id="IPR049207">
    <property type="entry name" value="DUF4246_N"/>
</dbReference>
<gene>
    <name evidence="4" type="ORF">VMCG_01299</name>
</gene>
<proteinExistence type="predicted"/>
<feature type="region of interest" description="Disordered" evidence="1">
    <location>
        <begin position="308"/>
        <end position="333"/>
    </location>
</feature>
<dbReference type="Proteomes" id="UP000283895">
    <property type="component" value="Unassembled WGS sequence"/>
</dbReference>
<reference evidence="4 5" key="1">
    <citation type="submission" date="2015-09" db="EMBL/GenBank/DDBJ databases">
        <title>Host preference determinants of Valsa canker pathogens revealed by comparative genomics.</title>
        <authorList>
            <person name="Yin Z."/>
            <person name="Huang L."/>
        </authorList>
    </citation>
    <scope>NUCLEOTIDE SEQUENCE [LARGE SCALE GENOMIC DNA]</scope>
    <source>
        <strain evidence="4 5">03-1</strain>
    </source>
</reference>
<dbReference type="Pfam" id="PF21666">
    <property type="entry name" value="DUF4246_N"/>
    <property type="match status" value="1"/>
</dbReference>
<dbReference type="InterPro" id="IPR049192">
    <property type="entry name" value="DUF4246_C"/>
</dbReference>
<feature type="domain" description="DUF4246" evidence="2">
    <location>
        <begin position="110"/>
        <end position="589"/>
    </location>
</feature>
<organism evidence="4 5">
    <name type="scientific">Cytospora schulzeri</name>
    <dbReference type="NCBI Taxonomy" id="448051"/>
    <lineage>
        <taxon>Eukaryota</taxon>
        <taxon>Fungi</taxon>
        <taxon>Dikarya</taxon>
        <taxon>Ascomycota</taxon>
        <taxon>Pezizomycotina</taxon>
        <taxon>Sordariomycetes</taxon>
        <taxon>Sordariomycetidae</taxon>
        <taxon>Diaporthales</taxon>
        <taxon>Cytosporaceae</taxon>
        <taxon>Cytospora</taxon>
    </lineage>
</organism>
<name>A0A423X711_9PEZI</name>
<feature type="compositionally biased region" description="Basic and acidic residues" evidence="1">
    <location>
        <begin position="663"/>
        <end position="682"/>
    </location>
</feature>
<feature type="region of interest" description="Disordered" evidence="1">
    <location>
        <begin position="663"/>
        <end position="708"/>
    </location>
</feature>
<evidence type="ECO:0000313" key="5">
    <source>
        <dbReference type="Proteomes" id="UP000283895"/>
    </source>
</evidence>
<comment type="caution">
    <text evidence="4">The sequence shown here is derived from an EMBL/GenBank/DDBJ whole genome shotgun (WGS) entry which is preliminary data.</text>
</comment>
<sequence length="708" mass="79654">MSGLTPAAAFIGEIGFSTSQSALLPVREVAMMGIMDRLTDKKDWHKKVFDDAIVEKWREEAMSIPDEEYLRVAAAPNSDWEPGHVLRHVTSQGLRIELPTRIKGIMSRGAFDYCIQELRSKAKHFEQTGIVPTLDASTTIIKSDKLVKDDLRESLRSAFRKLQDDQADHPDWHPGSNNMVQDLVHPSMYPLIYGRSRVLEDEVVGVSDAVEKWAGKGTVIEKDMEPARQTVALGDAGVPRSYWSNAYQWLPSNVLLQEDGSVKFASYINNLHPTKYPDIYSTIEKLIQTALPAWDHCLLENKNWRNYGPGRKGSRFPTPDNADDDDVENWDPSDPAELADVDIDPAQAWMHDHAETEEERKWWILRSPVLREPAPFREIKYDPYGGNSDDVSPGGYDLFNPPPGGPEAGTGDKPTAQTLKGGLQAKFKDLQVIVKMASIELTPENPEFPAGGWHIEGQINESICATALYYLDSENVTDSSLSFRMHTSYDQWALQKKVGQDRYHWLECCYGTSLGNGGVCIQNYGSVQTPEGRLLAFPNVYQHRVSPFKLADPTKPGHRRFIALWLVDPHRRIVSTANVPPQQQDWWTESVFGKSEGSQKSAADKPSPEIMKLLRERGVALSDKDEKASLPAELLSIVRKELDWSMLSPEEAKEHRLKLMEERSNSDWYPEESRQEALHYPEPDAPGRFCAAAAQDIEDTNATSARSD</sequence>
<evidence type="ECO:0000259" key="2">
    <source>
        <dbReference type="Pfam" id="PF14033"/>
    </source>
</evidence>
<dbReference type="Pfam" id="PF14033">
    <property type="entry name" value="DUF4246"/>
    <property type="match status" value="1"/>
</dbReference>
<feature type="domain" description="DUF4246" evidence="3">
    <location>
        <begin position="17"/>
        <end position="60"/>
    </location>
</feature>
<dbReference type="OrthoDB" id="415532at2759"/>
<dbReference type="InterPro" id="IPR025340">
    <property type="entry name" value="DUF4246"/>
</dbReference>
<evidence type="ECO:0000259" key="3">
    <source>
        <dbReference type="Pfam" id="PF21666"/>
    </source>
</evidence>
<keyword evidence="5" id="KW-1185">Reference proteome</keyword>